<dbReference type="AlphaFoldDB" id="A0A2T8KMI4"/>
<protein>
    <recommendedName>
        <fullName evidence="1">NB-ARC domain-containing protein</fullName>
    </recommendedName>
</protein>
<evidence type="ECO:0000313" key="2">
    <source>
        <dbReference type="EMBL" id="PVH63362.1"/>
    </source>
</evidence>
<dbReference type="InterPro" id="IPR027417">
    <property type="entry name" value="P-loop_NTPase"/>
</dbReference>
<feature type="domain" description="NB-ARC" evidence="1">
    <location>
        <begin position="190"/>
        <end position="333"/>
    </location>
</feature>
<dbReference type="EMBL" id="CM008047">
    <property type="protein sequence ID" value="PVH63362.1"/>
    <property type="molecule type" value="Genomic_DNA"/>
</dbReference>
<evidence type="ECO:0000259" key="1">
    <source>
        <dbReference type="Pfam" id="PF00931"/>
    </source>
</evidence>
<dbReference type="Gramene" id="PVH63362">
    <property type="protein sequence ID" value="PVH63362"/>
    <property type="gene ID" value="PAHAL_2G012600"/>
</dbReference>
<organism evidence="2">
    <name type="scientific">Panicum hallii</name>
    <dbReference type="NCBI Taxonomy" id="206008"/>
    <lineage>
        <taxon>Eukaryota</taxon>
        <taxon>Viridiplantae</taxon>
        <taxon>Streptophyta</taxon>
        <taxon>Embryophyta</taxon>
        <taxon>Tracheophyta</taxon>
        <taxon>Spermatophyta</taxon>
        <taxon>Magnoliopsida</taxon>
        <taxon>Liliopsida</taxon>
        <taxon>Poales</taxon>
        <taxon>Poaceae</taxon>
        <taxon>PACMAD clade</taxon>
        <taxon>Panicoideae</taxon>
        <taxon>Panicodae</taxon>
        <taxon>Paniceae</taxon>
        <taxon>Panicinae</taxon>
        <taxon>Panicum</taxon>
        <taxon>Panicum sect. Panicum</taxon>
    </lineage>
</organism>
<gene>
    <name evidence="2" type="ORF">PAHAL_2G012600</name>
</gene>
<dbReference type="Gene3D" id="3.40.50.300">
    <property type="entry name" value="P-loop containing nucleotide triphosphate hydrolases"/>
    <property type="match status" value="1"/>
</dbReference>
<accession>A0A2T8KMI4</accession>
<dbReference type="PANTHER" id="PTHR33377:SF92">
    <property type="entry name" value="NB-ARC DOMAIN-CONTAINING PROTEIN"/>
    <property type="match status" value="1"/>
</dbReference>
<proteinExistence type="predicted"/>
<dbReference type="Proteomes" id="UP000243499">
    <property type="component" value="Chromosome 2"/>
</dbReference>
<name>A0A2T8KMI4_9POAL</name>
<sequence>MEIIISAVLGELTTRSINFFTSKIFKPTPADLEDRLRRVLLRGQVITDESMGRQITNQAMLIQLDMVRDAMYRGQFMLDTFSCQSHDEDRKDKVMRHPSSSLSKVNYLKRLSLSSRNTLVLKQLRETLDDLSSMILDVEELVVYLMSCPRLRRQPYSMHLQLANSMFGRQTEAQLIINFLLHTQPHDGAEELEVLPIVGPSQVGKSTLVAHVCKDERVCGHFSDILFFRIHGLTNDELTTFRDSCEMRYQNCLANYNKEGSRLLVVIELSGDLNEDAWNRIYSASKLCLPTGSKIIVTSRSDKIVRFRTTKALTLKYLSHEAYWYFFKTLTFGSTDAKMHPSLMYLAMEIARTMNSSFIGANVTARLLRDNFDAHFWCKVLVFLRGSFQKHVTRFGEHPFDLLNQNRPANLGRMATPAEDFVLYHQYQRSPEDEVPKIRIQDVMYGSVKPHGKFEVLAWSSQIPPYYSYVFACEIRELETTATKRKRSAKKGVTLS</sequence>
<dbReference type="GO" id="GO:0043531">
    <property type="term" value="F:ADP binding"/>
    <property type="evidence" value="ECO:0007669"/>
    <property type="project" value="InterPro"/>
</dbReference>
<dbReference type="InterPro" id="IPR002182">
    <property type="entry name" value="NB-ARC"/>
</dbReference>
<dbReference type="SUPFAM" id="SSF52540">
    <property type="entry name" value="P-loop containing nucleoside triphosphate hydrolases"/>
    <property type="match status" value="1"/>
</dbReference>
<dbReference type="Pfam" id="PF00931">
    <property type="entry name" value="NB-ARC"/>
    <property type="match status" value="1"/>
</dbReference>
<dbReference type="PANTHER" id="PTHR33377">
    <property type="entry name" value="OS10G0134700 PROTEIN-RELATED"/>
    <property type="match status" value="1"/>
</dbReference>
<reference evidence="2" key="1">
    <citation type="submission" date="2018-04" db="EMBL/GenBank/DDBJ databases">
        <title>WGS assembly of Panicum hallii.</title>
        <authorList>
            <person name="Lovell J."/>
            <person name="Jenkins J."/>
            <person name="Lowry D."/>
            <person name="Mamidi S."/>
            <person name="Sreedasyam A."/>
            <person name="Weng X."/>
            <person name="Barry K."/>
            <person name="Bonette J."/>
            <person name="Campitelli B."/>
            <person name="Daum C."/>
            <person name="Gordon S."/>
            <person name="Gould B."/>
            <person name="Lipzen A."/>
            <person name="Macqueen A."/>
            <person name="Palacio-Mejia J."/>
            <person name="Plott C."/>
            <person name="Shakirov E."/>
            <person name="Shu S."/>
            <person name="Yoshinaga Y."/>
            <person name="Zane M."/>
            <person name="Rokhsar D."/>
            <person name="Grimwood J."/>
            <person name="Schmutz J."/>
            <person name="Juenger T."/>
        </authorList>
    </citation>
    <scope>NUCLEOTIDE SEQUENCE [LARGE SCALE GENOMIC DNA]</scope>
    <source>
        <strain evidence="2">FIL2</strain>
    </source>
</reference>